<protein>
    <submittedName>
        <fullName evidence="1">Uncharacterized protein</fullName>
    </submittedName>
</protein>
<dbReference type="AlphaFoldDB" id="A0A8H6EKR4"/>
<dbReference type="RefSeq" id="XP_037194798.1">
    <property type="nucleotide sequence ID" value="XM_037332670.1"/>
</dbReference>
<dbReference type="EMBL" id="JABFCT010000004">
    <property type="protein sequence ID" value="KAF5875852.1"/>
    <property type="molecule type" value="Genomic_DNA"/>
</dbReference>
<evidence type="ECO:0000313" key="2">
    <source>
        <dbReference type="Proteomes" id="UP000531561"/>
    </source>
</evidence>
<sequence length="87" mass="10172">MDQSVTHFHTSRKFEGCFEDFKVAYIDTHDHTTKLTWISSKQQPLLQSPSLLARRCLELNAAKAKSNLLLLEYKHNFRLRLPRPCPC</sequence>
<dbReference type="Proteomes" id="UP000531561">
    <property type="component" value="Unassembled WGS sequence"/>
</dbReference>
<evidence type="ECO:0000313" key="1">
    <source>
        <dbReference type="EMBL" id="KAF5875852.1"/>
    </source>
</evidence>
<organism evidence="1 2">
    <name type="scientific">Botrytis fragariae</name>
    <dbReference type="NCBI Taxonomy" id="1964551"/>
    <lineage>
        <taxon>Eukaryota</taxon>
        <taxon>Fungi</taxon>
        <taxon>Dikarya</taxon>
        <taxon>Ascomycota</taxon>
        <taxon>Pezizomycotina</taxon>
        <taxon>Leotiomycetes</taxon>
        <taxon>Helotiales</taxon>
        <taxon>Sclerotiniaceae</taxon>
        <taxon>Botrytis</taxon>
    </lineage>
</organism>
<comment type="caution">
    <text evidence="1">The sequence shown here is derived from an EMBL/GenBank/DDBJ whole genome shotgun (WGS) entry which is preliminary data.</text>
</comment>
<keyword evidence="2" id="KW-1185">Reference proteome</keyword>
<proteinExistence type="predicted"/>
<reference evidence="1 2" key="1">
    <citation type="journal article" date="2020" name="Phytopathology">
        <title>A high-quality genome resource of Botrytis fragariae, a new and rapidly spreading fungal pathogen causing strawberry gray mold in the U.S.A.</title>
        <authorList>
            <person name="Wu Y."/>
            <person name="Saski C.A."/>
            <person name="Schnabel G."/>
            <person name="Xiao S."/>
            <person name="Hu M."/>
        </authorList>
    </citation>
    <scope>NUCLEOTIDE SEQUENCE [LARGE SCALE GENOMIC DNA]</scope>
    <source>
        <strain evidence="1 2">BVB16</strain>
    </source>
</reference>
<accession>A0A8H6EKR4</accession>
<dbReference type="GeneID" id="59256362"/>
<gene>
    <name evidence="1" type="ORF">Bfra_002248</name>
</gene>
<name>A0A8H6EKR4_9HELO</name>